<feature type="signal peptide" evidence="6">
    <location>
        <begin position="1"/>
        <end position="20"/>
    </location>
</feature>
<evidence type="ECO:0000256" key="1">
    <source>
        <dbReference type="ARBA" id="ARBA00004191"/>
    </source>
</evidence>
<dbReference type="RefSeq" id="XP_001831759.1">
    <property type="nucleotide sequence ID" value="XM_001831707.1"/>
</dbReference>
<feature type="chain" id="PRO_5013984631" description="Hydrophobin" evidence="6">
    <location>
        <begin position="21"/>
        <end position="112"/>
    </location>
</feature>
<keyword evidence="3 6" id="KW-0134">Cell wall</keyword>
<dbReference type="InterPro" id="IPR001338">
    <property type="entry name" value="Class_I_Hydrophobin"/>
</dbReference>
<dbReference type="AlphaFoldDB" id="A8NAA7"/>
<accession>A8NAA7</accession>
<evidence type="ECO:0000256" key="2">
    <source>
        <dbReference type="ARBA" id="ARBA00010446"/>
    </source>
</evidence>
<protein>
    <recommendedName>
        <fullName evidence="6">Hydrophobin</fullName>
    </recommendedName>
</protein>
<keyword evidence="8" id="KW-1185">Reference proteome</keyword>
<dbReference type="STRING" id="240176.A8NAA7"/>
<dbReference type="OMA" id="CETGSAY"/>
<dbReference type="SMART" id="SM00075">
    <property type="entry name" value="HYDRO"/>
    <property type="match status" value="1"/>
</dbReference>
<gene>
    <name evidence="7" type="ORF">CC1G_08363</name>
</gene>
<dbReference type="KEGG" id="cci:CC1G_08363"/>
<dbReference type="Proteomes" id="UP000001861">
    <property type="component" value="Unassembled WGS sequence"/>
</dbReference>
<keyword evidence="6" id="KW-0732">Signal</keyword>
<dbReference type="OrthoDB" id="4225815at2759"/>
<evidence type="ECO:0000256" key="6">
    <source>
        <dbReference type="RuleBase" id="RU365009"/>
    </source>
</evidence>
<evidence type="ECO:0000256" key="3">
    <source>
        <dbReference type="ARBA" id="ARBA00022512"/>
    </source>
</evidence>
<keyword evidence="5 6" id="KW-1015">Disulfide bond</keyword>
<sequence length="112" mass="11204">MFKKAILALTAAAVAVSVTANPLPSTQGTCNTGHIQCCEKLYPTESREAGLLGSLLGINLGNLLGDIGSGCSPISVIGIGGGNKCTAAPVCCTDNKFNGLINLGCTPINIGL</sequence>
<dbReference type="GO" id="GO:0009277">
    <property type="term" value="C:fungal-type cell wall"/>
    <property type="evidence" value="ECO:0007669"/>
    <property type="project" value="InterPro"/>
</dbReference>
<keyword evidence="4 6" id="KW-0964">Secreted</keyword>
<proteinExistence type="inferred from homology"/>
<comment type="similarity">
    <text evidence="2 6">Belongs to the fungal hydrophobin family.</text>
</comment>
<organism evidence="7 8">
    <name type="scientific">Coprinopsis cinerea (strain Okayama-7 / 130 / ATCC MYA-4618 / FGSC 9003)</name>
    <name type="common">Inky cap fungus</name>
    <name type="synonym">Hormographiella aspergillata</name>
    <dbReference type="NCBI Taxonomy" id="240176"/>
    <lineage>
        <taxon>Eukaryota</taxon>
        <taxon>Fungi</taxon>
        <taxon>Dikarya</taxon>
        <taxon>Basidiomycota</taxon>
        <taxon>Agaricomycotina</taxon>
        <taxon>Agaricomycetes</taxon>
        <taxon>Agaricomycetidae</taxon>
        <taxon>Agaricales</taxon>
        <taxon>Agaricineae</taxon>
        <taxon>Psathyrellaceae</taxon>
        <taxon>Coprinopsis</taxon>
    </lineage>
</organism>
<dbReference type="VEuPathDB" id="FungiDB:CC1G_08363"/>
<name>A8NAA7_COPC7</name>
<evidence type="ECO:0000256" key="4">
    <source>
        <dbReference type="ARBA" id="ARBA00022525"/>
    </source>
</evidence>
<dbReference type="Pfam" id="PF01185">
    <property type="entry name" value="Hydrophobin"/>
    <property type="match status" value="1"/>
</dbReference>
<dbReference type="GeneID" id="6008234"/>
<reference evidence="7 8" key="1">
    <citation type="journal article" date="2010" name="Proc. Natl. Acad. Sci. U.S.A.">
        <title>Insights into evolution of multicellular fungi from the assembled chromosomes of the mushroom Coprinopsis cinerea (Coprinus cinereus).</title>
        <authorList>
            <person name="Stajich J.E."/>
            <person name="Wilke S.K."/>
            <person name="Ahren D."/>
            <person name="Au C.H."/>
            <person name="Birren B.W."/>
            <person name="Borodovsky M."/>
            <person name="Burns C."/>
            <person name="Canback B."/>
            <person name="Casselton L.A."/>
            <person name="Cheng C.K."/>
            <person name="Deng J."/>
            <person name="Dietrich F.S."/>
            <person name="Fargo D.C."/>
            <person name="Farman M.L."/>
            <person name="Gathman A.C."/>
            <person name="Goldberg J."/>
            <person name="Guigo R."/>
            <person name="Hoegger P.J."/>
            <person name="Hooker J.B."/>
            <person name="Huggins A."/>
            <person name="James T.Y."/>
            <person name="Kamada T."/>
            <person name="Kilaru S."/>
            <person name="Kodira C."/>
            <person name="Kues U."/>
            <person name="Kupfer D."/>
            <person name="Kwan H.S."/>
            <person name="Lomsadze A."/>
            <person name="Li W."/>
            <person name="Lilly W.W."/>
            <person name="Ma L.J."/>
            <person name="Mackey A.J."/>
            <person name="Manning G."/>
            <person name="Martin F."/>
            <person name="Muraguchi H."/>
            <person name="Natvig D.O."/>
            <person name="Palmerini H."/>
            <person name="Ramesh M.A."/>
            <person name="Rehmeyer C.J."/>
            <person name="Roe B.A."/>
            <person name="Shenoy N."/>
            <person name="Stanke M."/>
            <person name="Ter-Hovhannisyan V."/>
            <person name="Tunlid A."/>
            <person name="Velagapudi R."/>
            <person name="Vision T.J."/>
            <person name="Zeng Q."/>
            <person name="Zolan M.E."/>
            <person name="Pukkila P.J."/>
        </authorList>
    </citation>
    <scope>NUCLEOTIDE SEQUENCE [LARGE SCALE GENOMIC DNA]</scope>
    <source>
        <strain evidence="8">Okayama-7 / 130 / ATCC MYA-4618 / FGSC 9003</strain>
    </source>
</reference>
<dbReference type="InParanoid" id="A8NAA7"/>
<dbReference type="EMBL" id="AACS02000007">
    <property type="protein sequence ID" value="EAU90090.1"/>
    <property type="molecule type" value="Genomic_DNA"/>
</dbReference>
<dbReference type="eggNOG" id="ENOG502SEFN">
    <property type="taxonomic scope" value="Eukaryota"/>
</dbReference>
<evidence type="ECO:0000313" key="8">
    <source>
        <dbReference type="Proteomes" id="UP000001861"/>
    </source>
</evidence>
<dbReference type="CDD" id="cd23507">
    <property type="entry name" value="hydrophobin_I"/>
    <property type="match status" value="1"/>
</dbReference>
<comment type="caution">
    <text evidence="7">The sequence shown here is derived from an EMBL/GenBank/DDBJ whole genome shotgun (WGS) entry which is preliminary data.</text>
</comment>
<dbReference type="GO" id="GO:0005199">
    <property type="term" value="F:structural constituent of cell wall"/>
    <property type="evidence" value="ECO:0007669"/>
    <property type="project" value="InterPro"/>
</dbReference>
<comment type="subcellular location">
    <subcellularLocation>
        <location evidence="1 6">Secreted</location>
        <location evidence="1 6">Cell wall</location>
    </subcellularLocation>
</comment>
<evidence type="ECO:0000256" key="5">
    <source>
        <dbReference type="ARBA" id="ARBA00023157"/>
    </source>
</evidence>
<evidence type="ECO:0000313" key="7">
    <source>
        <dbReference type="EMBL" id="EAU90090.1"/>
    </source>
</evidence>